<dbReference type="AlphaFoldDB" id="A0A512HBS2"/>
<dbReference type="Pfam" id="PF00535">
    <property type="entry name" value="Glycos_transf_2"/>
    <property type="match status" value="1"/>
</dbReference>
<comment type="caution">
    <text evidence="2">The sequence shown here is derived from an EMBL/GenBank/DDBJ whole genome shotgun (WGS) entry which is preliminary data.</text>
</comment>
<dbReference type="EMBL" id="BJZO01000117">
    <property type="protein sequence ID" value="GEO82840.1"/>
    <property type="molecule type" value="Genomic_DNA"/>
</dbReference>
<feature type="domain" description="Glycosyltransferase 2-like" evidence="1">
    <location>
        <begin position="4"/>
        <end position="128"/>
    </location>
</feature>
<dbReference type="InterPro" id="IPR050834">
    <property type="entry name" value="Glycosyltransf_2"/>
</dbReference>
<name>A0A512HBS2_9PROT</name>
<protein>
    <recommendedName>
        <fullName evidence="1">Glycosyltransferase 2-like domain-containing protein</fullName>
    </recommendedName>
</protein>
<dbReference type="RefSeq" id="WP_147164868.1">
    <property type="nucleotide sequence ID" value="NZ_BJZO01000117.1"/>
</dbReference>
<keyword evidence="3" id="KW-1185">Reference proteome</keyword>
<gene>
    <name evidence="2" type="ORF">ROR02_29710</name>
</gene>
<reference evidence="2 3" key="1">
    <citation type="submission" date="2019-07" db="EMBL/GenBank/DDBJ databases">
        <title>Whole genome shotgun sequence of Rhodospirillum oryzae NBRC 107573.</title>
        <authorList>
            <person name="Hosoyama A."/>
            <person name="Uohara A."/>
            <person name="Ohji S."/>
            <person name="Ichikawa N."/>
        </authorList>
    </citation>
    <scope>NUCLEOTIDE SEQUENCE [LARGE SCALE GENOMIC DNA]</scope>
    <source>
        <strain evidence="2 3">NBRC 107573</strain>
    </source>
</reference>
<evidence type="ECO:0000259" key="1">
    <source>
        <dbReference type="Pfam" id="PF00535"/>
    </source>
</evidence>
<evidence type="ECO:0000313" key="3">
    <source>
        <dbReference type="Proteomes" id="UP000321567"/>
    </source>
</evidence>
<organism evidence="2 3">
    <name type="scientific">Pararhodospirillum oryzae</name>
    <dbReference type="NCBI Taxonomy" id="478448"/>
    <lineage>
        <taxon>Bacteria</taxon>
        <taxon>Pseudomonadati</taxon>
        <taxon>Pseudomonadota</taxon>
        <taxon>Alphaproteobacteria</taxon>
        <taxon>Rhodospirillales</taxon>
        <taxon>Rhodospirillaceae</taxon>
        <taxon>Pararhodospirillum</taxon>
    </lineage>
</organism>
<dbReference type="PANTHER" id="PTHR43685">
    <property type="entry name" value="GLYCOSYLTRANSFERASE"/>
    <property type="match status" value="1"/>
</dbReference>
<sequence length="299" mass="32850">MIISLVTPSLNRASWIGAALQSVVEQKDDAIEILIIDGGSTDGTHDLVRQRFPQATLIIQPDRNLYEALNRGIERARGDVVGFLNTDDRLLPGALAAVRAGFARRTDSASVCGGCLLQTWDGPTTVQEQVLNHPAPKALRAGDIISGHILLNGRFFHRPVLEALSGFDDTYPTYADRDLLGRYHLAGYQTTVLDEVIYAYGCHAASLTFSGRASPTLLAEATLMARTRLHDSPSGAARRFYRRWHGWAAGYESARLAVTGEISKAWKTGRAALATDPLWPVFFAQHLGWHVGTRHERHT</sequence>
<dbReference type="Proteomes" id="UP000321567">
    <property type="component" value="Unassembled WGS sequence"/>
</dbReference>
<dbReference type="OrthoDB" id="9794124at2"/>
<proteinExistence type="predicted"/>
<evidence type="ECO:0000313" key="2">
    <source>
        <dbReference type="EMBL" id="GEO82840.1"/>
    </source>
</evidence>
<accession>A0A512HBS2</accession>
<dbReference type="PANTHER" id="PTHR43685:SF11">
    <property type="entry name" value="GLYCOSYLTRANSFERASE TAGX-RELATED"/>
    <property type="match status" value="1"/>
</dbReference>
<dbReference type="InterPro" id="IPR001173">
    <property type="entry name" value="Glyco_trans_2-like"/>
</dbReference>
<dbReference type="InterPro" id="IPR029044">
    <property type="entry name" value="Nucleotide-diphossugar_trans"/>
</dbReference>
<dbReference type="Gene3D" id="3.90.550.10">
    <property type="entry name" value="Spore Coat Polysaccharide Biosynthesis Protein SpsA, Chain A"/>
    <property type="match status" value="1"/>
</dbReference>
<dbReference type="SUPFAM" id="SSF53448">
    <property type="entry name" value="Nucleotide-diphospho-sugar transferases"/>
    <property type="match status" value="1"/>
</dbReference>